<name>A0A5J4TAF7_9EUKA</name>
<feature type="compositionally biased region" description="Basic and acidic residues" evidence="1">
    <location>
        <begin position="184"/>
        <end position="198"/>
    </location>
</feature>
<protein>
    <submittedName>
        <fullName evidence="2">Uncharacterized protein</fullName>
    </submittedName>
</protein>
<comment type="caution">
    <text evidence="2">The sequence shown here is derived from an EMBL/GenBank/DDBJ whole genome shotgun (WGS) entry which is preliminary data.</text>
</comment>
<dbReference type="AlphaFoldDB" id="A0A5J4TAF7"/>
<evidence type="ECO:0000256" key="1">
    <source>
        <dbReference type="SAM" id="MobiDB-lite"/>
    </source>
</evidence>
<sequence length="286" mass="33249">MNEIVKSTPLVDQLLHILINMNATEENEQVITPAVLCPVAPLDLLKHMPFLAQKEAHTCVGDPTIWGEVNIKQEDQQQANEKTKQIVIQKKQKNVAEFKSMQKSEIISDEWWNEDKQNLIALQKKMQQDINDPKNKMNEDLNQKDQEGNLYGEQTGIPSDLDDESKRMHQVIDEIQTKVNKSNELTKDSKTKESEKKNLSLKNKKLKKEIDGIKQASLTNEVIYQENDSKKQKNESKDKPRERSSTGRESSDEYKENKKILEKEKEKQKEQQKKQIEKKEKETPKL</sequence>
<gene>
    <name evidence="2" type="ORF">EZS28_049246</name>
</gene>
<dbReference type="Proteomes" id="UP000324800">
    <property type="component" value="Unassembled WGS sequence"/>
</dbReference>
<reference evidence="2 3" key="1">
    <citation type="submission" date="2019-03" db="EMBL/GenBank/DDBJ databases">
        <title>Single cell metagenomics reveals metabolic interactions within the superorganism composed of flagellate Streblomastix strix and complex community of Bacteroidetes bacteria on its surface.</title>
        <authorList>
            <person name="Treitli S.C."/>
            <person name="Kolisko M."/>
            <person name="Husnik F."/>
            <person name="Keeling P."/>
            <person name="Hampl V."/>
        </authorList>
    </citation>
    <scope>NUCLEOTIDE SEQUENCE [LARGE SCALE GENOMIC DNA]</scope>
    <source>
        <strain evidence="2">ST1C</strain>
    </source>
</reference>
<dbReference type="EMBL" id="SNRW01034956">
    <property type="protein sequence ID" value="KAA6355227.1"/>
    <property type="molecule type" value="Genomic_DNA"/>
</dbReference>
<organism evidence="2 3">
    <name type="scientific">Streblomastix strix</name>
    <dbReference type="NCBI Taxonomy" id="222440"/>
    <lineage>
        <taxon>Eukaryota</taxon>
        <taxon>Metamonada</taxon>
        <taxon>Preaxostyla</taxon>
        <taxon>Oxymonadida</taxon>
        <taxon>Streblomastigidae</taxon>
        <taxon>Streblomastix</taxon>
    </lineage>
</organism>
<evidence type="ECO:0000313" key="2">
    <source>
        <dbReference type="EMBL" id="KAA6355227.1"/>
    </source>
</evidence>
<feature type="compositionally biased region" description="Basic and acidic residues" evidence="1">
    <location>
        <begin position="227"/>
        <end position="286"/>
    </location>
</feature>
<feature type="non-terminal residue" evidence="2">
    <location>
        <position position="286"/>
    </location>
</feature>
<evidence type="ECO:0000313" key="3">
    <source>
        <dbReference type="Proteomes" id="UP000324800"/>
    </source>
</evidence>
<proteinExistence type="predicted"/>
<accession>A0A5J4TAF7</accession>
<feature type="region of interest" description="Disordered" evidence="1">
    <location>
        <begin position="178"/>
        <end position="286"/>
    </location>
</feature>